<proteinExistence type="predicted"/>
<protein>
    <submittedName>
        <fullName evidence="1">Uncharacterized protein</fullName>
    </submittedName>
</protein>
<dbReference type="AlphaFoldDB" id="A0A4U6TW39"/>
<evidence type="ECO:0000313" key="1">
    <source>
        <dbReference type="EMBL" id="TKW07051.1"/>
    </source>
</evidence>
<dbReference type="Proteomes" id="UP000298652">
    <property type="component" value="Chromosome 7"/>
</dbReference>
<keyword evidence="2" id="KW-1185">Reference proteome</keyword>
<reference evidence="1" key="1">
    <citation type="submission" date="2019-03" db="EMBL/GenBank/DDBJ databases">
        <title>WGS assembly of Setaria viridis.</title>
        <authorList>
            <person name="Huang P."/>
            <person name="Jenkins J."/>
            <person name="Grimwood J."/>
            <person name="Barry K."/>
            <person name="Healey A."/>
            <person name="Mamidi S."/>
            <person name="Sreedasyam A."/>
            <person name="Shu S."/>
            <person name="Feldman M."/>
            <person name="Wu J."/>
            <person name="Yu Y."/>
            <person name="Chen C."/>
            <person name="Johnson J."/>
            <person name="Rokhsar D."/>
            <person name="Baxter I."/>
            <person name="Schmutz J."/>
            <person name="Brutnell T."/>
            <person name="Kellogg E."/>
        </authorList>
    </citation>
    <scope>NUCLEOTIDE SEQUENCE [LARGE SCALE GENOMIC DNA]</scope>
</reference>
<gene>
    <name evidence="1" type="ORF">SEVIR_7G282250v2</name>
</gene>
<organism evidence="1 2">
    <name type="scientific">Setaria viridis</name>
    <name type="common">Green bristlegrass</name>
    <name type="synonym">Setaria italica subsp. viridis</name>
    <dbReference type="NCBI Taxonomy" id="4556"/>
    <lineage>
        <taxon>Eukaryota</taxon>
        <taxon>Viridiplantae</taxon>
        <taxon>Streptophyta</taxon>
        <taxon>Embryophyta</taxon>
        <taxon>Tracheophyta</taxon>
        <taxon>Spermatophyta</taxon>
        <taxon>Magnoliopsida</taxon>
        <taxon>Liliopsida</taxon>
        <taxon>Poales</taxon>
        <taxon>Poaceae</taxon>
        <taxon>PACMAD clade</taxon>
        <taxon>Panicoideae</taxon>
        <taxon>Panicodae</taxon>
        <taxon>Paniceae</taxon>
        <taxon>Cenchrinae</taxon>
        <taxon>Setaria</taxon>
    </lineage>
</organism>
<accession>A0A4U6TW39</accession>
<evidence type="ECO:0000313" key="2">
    <source>
        <dbReference type="Proteomes" id="UP000298652"/>
    </source>
</evidence>
<dbReference type="EMBL" id="CM016558">
    <property type="protein sequence ID" value="TKW07051.1"/>
    <property type="molecule type" value="Genomic_DNA"/>
</dbReference>
<name>A0A4U6TW39_SETVI</name>
<sequence>MALTWLAGAATERPSGRAAREVLDEMARGPLKASCGRVELLTPSDPDPCDPFCELSLTEPARLRC</sequence>
<dbReference type="Gramene" id="TKW07051">
    <property type="protein sequence ID" value="TKW07051"/>
    <property type="gene ID" value="SEVIR_7G282250v2"/>
</dbReference>